<sequence>MFHQSSLKNEIRNTLVIYLLTWLGVFILVTSIISRGKRTFYEAAGLFLEFLSNSSFIVAIHMLFAVALVLFLIIRYFIRTYKKKGAKIALKQLAIRFLAPVLIVFIVLKTLIFANSNENYSYDWAEHFMNNKGAPNALYDVDKMHRGMSTFGWGSVDNEIATDALIKANIEWVAVIPFIDQEDETSKTVRRPVDADAPWLYRDFVFIKSIKAMHKKGLHVQLKPHLWTFSGWRANLSLASDAEWDTWFDSYENYMLYYARFAEHTGVELFCVGTELKTSIKKQPERWKKLIRKIRGIYSGKLTYAANWHDEYEYIDFWGDLDYIGIQAYFPLTKNKSPDLETIEKGWDRHIAKLEKLHLTYKKPILFTEVGYKSDVSATIKPWEWGSNFGILYNKKSDKTQQLAFEALFKKLWRKDWFAGVYIWQWDHRSTEEGAAKNLDFSPRFKPAENVIAKWFGKVAKKEKL</sequence>
<organism evidence="2 3">
    <name type="scientific">Croceitalea marina</name>
    <dbReference type="NCBI Taxonomy" id="1775166"/>
    <lineage>
        <taxon>Bacteria</taxon>
        <taxon>Pseudomonadati</taxon>
        <taxon>Bacteroidota</taxon>
        <taxon>Flavobacteriia</taxon>
        <taxon>Flavobacteriales</taxon>
        <taxon>Flavobacteriaceae</taxon>
        <taxon>Croceitalea</taxon>
    </lineage>
</organism>
<proteinExistence type="predicted"/>
<dbReference type="SUPFAM" id="SSF51445">
    <property type="entry name" value="(Trans)glycosidases"/>
    <property type="match status" value="1"/>
</dbReference>
<dbReference type="Proteomes" id="UP001597526">
    <property type="component" value="Unassembled WGS sequence"/>
</dbReference>
<keyword evidence="1" id="KW-1133">Transmembrane helix</keyword>
<keyword evidence="3" id="KW-1185">Reference proteome</keyword>
<dbReference type="Pfam" id="PF22612">
    <property type="entry name" value="GH113"/>
    <property type="match status" value="1"/>
</dbReference>
<evidence type="ECO:0008006" key="4">
    <source>
        <dbReference type="Google" id="ProtNLM"/>
    </source>
</evidence>
<dbReference type="CDD" id="cd19608">
    <property type="entry name" value="GH113_mannanase-like"/>
    <property type="match status" value="1"/>
</dbReference>
<keyword evidence="1" id="KW-0472">Membrane</keyword>
<protein>
    <recommendedName>
        <fullName evidence="4">Glycoside hydrolase</fullName>
    </recommendedName>
</protein>
<comment type="caution">
    <text evidence="2">The sequence shown here is derived from an EMBL/GenBank/DDBJ whole genome shotgun (WGS) entry which is preliminary data.</text>
</comment>
<accession>A0ABW5MV98</accession>
<dbReference type="InterPro" id="IPR017853">
    <property type="entry name" value="GH"/>
</dbReference>
<evidence type="ECO:0000313" key="3">
    <source>
        <dbReference type="Proteomes" id="UP001597526"/>
    </source>
</evidence>
<name>A0ABW5MV98_9FLAO</name>
<evidence type="ECO:0000313" key="2">
    <source>
        <dbReference type="EMBL" id="MFD2587012.1"/>
    </source>
</evidence>
<gene>
    <name evidence="2" type="ORF">ACFSQJ_08720</name>
</gene>
<feature type="transmembrane region" description="Helical" evidence="1">
    <location>
        <begin position="95"/>
        <end position="114"/>
    </location>
</feature>
<dbReference type="RefSeq" id="WP_377766565.1">
    <property type="nucleotide sequence ID" value="NZ_JBHULB010000008.1"/>
</dbReference>
<reference evidence="3" key="1">
    <citation type="journal article" date="2019" name="Int. J. Syst. Evol. Microbiol.">
        <title>The Global Catalogue of Microorganisms (GCM) 10K type strain sequencing project: providing services to taxonomists for standard genome sequencing and annotation.</title>
        <authorList>
            <consortium name="The Broad Institute Genomics Platform"/>
            <consortium name="The Broad Institute Genome Sequencing Center for Infectious Disease"/>
            <person name="Wu L."/>
            <person name="Ma J."/>
        </authorList>
    </citation>
    <scope>NUCLEOTIDE SEQUENCE [LARGE SCALE GENOMIC DNA]</scope>
    <source>
        <strain evidence="3">KCTC 52368</strain>
    </source>
</reference>
<dbReference type="Gene3D" id="3.20.20.80">
    <property type="entry name" value="Glycosidases"/>
    <property type="match status" value="1"/>
</dbReference>
<dbReference type="InterPro" id="IPR055151">
    <property type="entry name" value="GH113"/>
</dbReference>
<feature type="transmembrane region" description="Helical" evidence="1">
    <location>
        <begin position="15"/>
        <end position="34"/>
    </location>
</feature>
<keyword evidence="1" id="KW-0812">Transmembrane</keyword>
<evidence type="ECO:0000256" key="1">
    <source>
        <dbReference type="SAM" id="Phobius"/>
    </source>
</evidence>
<dbReference type="EMBL" id="JBHULB010000008">
    <property type="protein sequence ID" value="MFD2587012.1"/>
    <property type="molecule type" value="Genomic_DNA"/>
</dbReference>
<feature type="transmembrane region" description="Helical" evidence="1">
    <location>
        <begin position="54"/>
        <end position="74"/>
    </location>
</feature>